<comment type="similarity">
    <text evidence="1">Belongs to the histone deacetylase family.</text>
</comment>
<evidence type="ECO:0000313" key="4">
    <source>
        <dbReference type="Proteomes" id="UP000056453"/>
    </source>
</evidence>
<dbReference type="EMBL" id="LPBJ01000047">
    <property type="protein sequence ID" value="KVP98317.1"/>
    <property type="molecule type" value="Genomic_DNA"/>
</dbReference>
<dbReference type="InterPro" id="IPR023801">
    <property type="entry name" value="His_deacetylse_dom"/>
</dbReference>
<dbReference type="Gene3D" id="3.40.800.20">
    <property type="entry name" value="Histone deacetylase domain"/>
    <property type="match status" value="1"/>
</dbReference>
<name>A0AAW3MUL9_9BURK</name>
<organism evidence="3 4">
    <name type="scientific">Burkholderia ubonensis</name>
    <dbReference type="NCBI Taxonomy" id="101571"/>
    <lineage>
        <taxon>Bacteria</taxon>
        <taxon>Pseudomonadati</taxon>
        <taxon>Pseudomonadota</taxon>
        <taxon>Betaproteobacteria</taxon>
        <taxon>Burkholderiales</taxon>
        <taxon>Burkholderiaceae</taxon>
        <taxon>Burkholderia</taxon>
        <taxon>Burkholderia cepacia complex</taxon>
    </lineage>
</organism>
<dbReference type="Pfam" id="PF00850">
    <property type="entry name" value="Hist_deacetyl"/>
    <property type="match status" value="1"/>
</dbReference>
<accession>A0AAW3MUL9</accession>
<dbReference type="AlphaFoldDB" id="A0AAW3MUL9"/>
<comment type="caution">
    <text evidence="3">The sequence shown here is derived from an EMBL/GenBank/DDBJ whole genome shotgun (WGS) entry which is preliminary data.</text>
</comment>
<dbReference type="InterPro" id="IPR000286">
    <property type="entry name" value="HDACs"/>
</dbReference>
<dbReference type="GO" id="GO:0004407">
    <property type="term" value="F:histone deacetylase activity"/>
    <property type="evidence" value="ECO:0007669"/>
    <property type="project" value="TreeGrafter"/>
</dbReference>
<dbReference type="InterPro" id="IPR037138">
    <property type="entry name" value="His_deacetylse_dom_sf"/>
</dbReference>
<dbReference type="PRINTS" id="PR01270">
    <property type="entry name" value="HDASUPER"/>
</dbReference>
<dbReference type="InterPro" id="IPR023696">
    <property type="entry name" value="Ureohydrolase_dom_sf"/>
</dbReference>
<evidence type="ECO:0000259" key="2">
    <source>
        <dbReference type="Pfam" id="PF00850"/>
    </source>
</evidence>
<dbReference type="PANTHER" id="PTHR10625">
    <property type="entry name" value="HISTONE DEACETYLASE HDAC1-RELATED"/>
    <property type="match status" value="1"/>
</dbReference>
<feature type="domain" description="Histone deacetylase" evidence="2">
    <location>
        <begin position="32"/>
        <end position="301"/>
    </location>
</feature>
<evidence type="ECO:0000313" key="3">
    <source>
        <dbReference type="EMBL" id="KVP98317.1"/>
    </source>
</evidence>
<protein>
    <recommendedName>
        <fullName evidence="2">Histone deacetylase domain-containing protein</fullName>
    </recommendedName>
</protein>
<reference evidence="3 4" key="1">
    <citation type="submission" date="2015-11" db="EMBL/GenBank/DDBJ databases">
        <title>Expanding the genomic diversity of Burkholderia species for the development of highly accurate diagnostics.</title>
        <authorList>
            <person name="Sahl J."/>
            <person name="Keim P."/>
            <person name="Wagner D."/>
        </authorList>
    </citation>
    <scope>NUCLEOTIDE SEQUENCE [LARGE SCALE GENOMIC DNA]</scope>
    <source>
        <strain evidence="3 4">MSMB1808WGS</strain>
    </source>
</reference>
<dbReference type="SUPFAM" id="SSF52768">
    <property type="entry name" value="Arginase/deacetylase"/>
    <property type="match status" value="1"/>
</dbReference>
<gene>
    <name evidence="3" type="ORF">WJ96_07290</name>
</gene>
<proteinExistence type="inferred from homology"/>
<sequence length="305" mass="33272">MQLSRLAMTTIAVYWHPSIFLHDLHANHAAMDVRRIETVAHTLLALENVQGELAQSVTTEQLERAHNPDYLDYLASSASLGDGEAMVVARDTEMNRHTWRAMQLSAGAACQAVDAVLAGRIDHAFNAVYAGHHADYHGGDGFCFINSVLVGALHAQARGVQRIAVLDFDVHSGNGTVMGLLDRPEFRFAETYQAGYPGAFMQKVNRPEHILRKKCDRRLDVINAWSGFFETLKAWQPELVMVSAGFDAHRADPLGTLGLVDADYAWLAKGLLSLDAPIVATLEGGYSVTDLARCAALFVSTLAQG</sequence>
<dbReference type="Proteomes" id="UP000056453">
    <property type="component" value="Unassembled WGS sequence"/>
</dbReference>
<dbReference type="GO" id="GO:0005737">
    <property type="term" value="C:cytoplasm"/>
    <property type="evidence" value="ECO:0007669"/>
    <property type="project" value="TreeGrafter"/>
</dbReference>
<dbReference type="PANTHER" id="PTHR10625:SF26">
    <property type="entry name" value="HISTONE DEACETYLASE DOMAIN-CONTAINING PROTEIN"/>
    <property type="match status" value="1"/>
</dbReference>
<evidence type="ECO:0000256" key="1">
    <source>
        <dbReference type="ARBA" id="ARBA00005947"/>
    </source>
</evidence>
<dbReference type="GO" id="GO:0040029">
    <property type="term" value="P:epigenetic regulation of gene expression"/>
    <property type="evidence" value="ECO:0007669"/>
    <property type="project" value="TreeGrafter"/>
</dbReference>
<keyword evidence="4" id="KW-1185">Reference proteome</keyword>